<evidence type="ECO:0000313" key="2">
    <source>
        <dbReference type="Proteomes" id="UP001140949"/>
    </source>
</evidence>
<gene>
    <name evidence="1" type="ORF">M6B38_199870</name>
</gene>
<accession>A0AAX6EB07</accession>
<evidence type="ECO:0000313" key="1">
    <source>
        <dbReference type="EMBL" id="KAJ6801131.1"/>
    </source>
</evidence>
<dbReference type="AlphaFoldDB" id="A0AAX6EB07"/>
<comment type="caution">
    <text evidence="1">The sequence shown here is derived from an EMBL/GenBank/DDBJ whole genome shotgun (WGS) entry which is preliminary data.</text>
</comment>
<sequence length="57" mass="6567">MKHEVLEWLSQKSWPCNEVMKSSRIGSTKRQGVSTHGGRIDSSFYSFMPKSKYIIVC</sequence>
<dbReference type="Proteomes" id="UP001140949">
    <property type="component" value="Unassembled WGS sequence"/>
</dbReference>
<keyword evidence="2" id="KW-1185">Reference proteome</keyword>
<protein>
    <submittedName>
        <fullName evidence="1">Uncharacterized protein</fullName>
    </submittedName>
</protein>
<organism evidence="1 2">
    <name type="scientific">Iris pallida</name>
    <name type="common">Sweet iris</name>
    <dbReference type="NCBI Taxonomy" id="29817"/>
    <lineage>
        <taxon>Eukaryota</taxon>
        <taxon>Viridiplantae</taxon>
        <taxon>Streptophyta</taxon>
        <taxon>Embryophyta</taxon>
        <taxon>Tracheophyta</taxon>
        <taxon>Spermatophyta</taxon>
        <taxon>Magnoliopsida</taxon>
        <taxon>Liliopsida</taxon>
        <taxon>Asparagales</taxon>
        <taxon>Iridaceae</taxon>
        <taxon>Iridoideae</taxon>
        <taxon>Irideae</taxon>
        <taxon>Iris</taxon>
    </lineage>
</organism>
<proteinExistence type="predicted"/>
<dbReference type="EMBL" id="JANAVB010038416">
    <property type="protein sequence ID" value="KAJ6801131.1"/>
    <property type="molecule type" value="Genomic_DNA"/>
</dbReference>
<name>A0AAX6EB07_IRIPA</name>
<reference evidence="1" key="1">
    <citation type="journal article" date="2023" name="GigaByte">
        <title>Genome assembly of the bearded iris, Iris pallida Lam.</title>
        <authorList>
            <person name="Bruccoleri R.E."/>
            <person name="Oakeley E.J."/>
            <person name="Faust A.M.E."/>
            <person name="Altorfer M."/>
            <person name="Dessus-Babus S."/>
            <person name="Burckhardt D."/>
            <person name="Oertli M."/>
            <person name="Naumann U."/>
            <person name="Petersen F."/>
            <person name="Wong J."/>
        </authorList>
    </citation>
    <scope>NUCLEOTIDE SEQUENCE</scope>
    <source>
        <strain evidence="1">GSM-AAB239-AS_SAM_17_03QT</strain>
    </source>
</reference>
<reference evidence="1" key="2">
    <citation type="submission" date="2023-04" db="EMBL/GenBank/DDBJ databases">
        <authorList>
            <person name="Bruccoleri R.E."/>
            <person name="Oakeley E.J."/>
            <person name="Faust A.-M."/>
            <person name="Dessus-Babus S."/>
            <person name="Altorfer M."/>
            <person name="Burckhardt D."/>
            <person name="Oertli M."/>
            <person name="Naumann U."/>
            <person name="Petersen F."/>
            <person name="Wong J."/>
        </authorList>
    </citation>
    <scope>NUCLEOTIDE SEQUENCE</scope>
    <source>
        <strain evidence="1">GSM-AAB239-AS_SAM_17_03QT</strain>
        <tissue evidence="1">Leaf</tissue>
    </source>
</reference>